<name>A0AAD7I0A1_9AGAR</name>
<proteinExistence type="predicted"/>
<dbReference type="PANTHER" id="PTHR14218:SF15">
    <property type="entry name" value="TRIPEPTIDYL-PEPTIDASE 1"/>
    <property type="match status" value="1"/>
</dbReference>
<accession>A0AAD7I0A1</accession>
<dbReference type="Gene3D" id="3.40.50.200">
    <property type="entry name" value="Peptidase S8/S53 domain"/>
    <property type="match status" value="2"/>
</dbReference>
<reference evidence="1" key="1">
    <citation type="submission" date="2023-03" db="EMBL/GenBank/DDBJ databases">
        <title>Massive genome expansion in bonnet fungi (Mycena s.s.) driven by repeated elements and novel gene families across ecological guilds.</title>
        <authorList>
            <consortium name="Lawrence Berkeley National Laboratory"/>
            <person name="Harder C.B."/>
            <person name="Miyauchi S."/>
            <person name="Viragh M."/>
            <person name="Kuo A."/>
            <person name="Thoen E."/>
            <person name="Andreopoulos B."/>
            <person name="Lu D."/>
            <person name="Skrede I."/>
            <person name="Drula E."/>
            <person name="Henrissat B."/>
            <person name="Morin E."/>
            <person name="Kohler A."/>
            <person name="Barry K."/>
            <person name="LaButti K."/>
            <person name="Morin E."/>
            <person name="Salamov A."/>
            <person name="Lipzen A."/>
            <person name="Mereny Z."/>
            <person name="Hegedus B."/>
            <person name="Baldrian P."/>
            <person name="Stursova M."/>
            <person name="Weitz H."/>
            <person name="Taylor A."/>
            <person name="Grigoriev I.V."/>
            <person name="Nagy L.G."/>
            <person name="Martin F."/>
            <person name="Kauserud H."/>
        </authorList>
    </citation>
    <scope>NUCLEOTIDE SEQUENCE</scope>
    <source>
        <strain evidence="1">CBHHK188m</strain>
    </source>
</reference>
<dbReference type="GO" id="GO:0006508">
    <property type="term" value="P:proteolysis"/>
    <property type="evidence" value="ECO:0007669"/>
    <property type="project" value="InterPro"/>
</dbReference>
<dbReference type="InterPro" id="IPR050819">
    <property type="entry name" value="Tripeptidyl-peptidase_I"/>
</dbReference>
<dbReference type="GO" id="GO:0008240">
    <property type="term" value="F:tripeptidyl-peptidase activity"/>
    <property type="evidence" value="ECO:0007669"/>
    <property type="project" value="TreeGrafter"/>
</dbReference>
<evidence type="ECO:0000313" key="2">
    <source>
        <dbReference type="Proteomes" id="UP001215280"/>
    </source>
</evidence>
<dbReference type="EMBL" id="JARJLG010000184">
    <property type="protein sequence ID" value="KAJ7731305.1"/>
    <property type="molecule type" value="Genomic_DNA"/>
</dbReference>
<dbReference type="GO" id="GO:0004252">
    <property type="term" value="F:serine-type endopeptidase activity"/>
    <property type="evidence" value="ECO:0007669"/>
    <property type="project" value="InterPro"/>
</dbReference>
<comment type="caution">
    <text evidence="1">The sequence shown here is derived from an EMBL/GenBank/DDBJ whole genome shotgun (WGS) entry which is preliminary data.</text>
</comment>
<dbReference type="InterPro" id="IPR036852">
    <property type="entry name" value="Peptidase_S8/S53_dom_sf"/>
</dbReference>
<evidence type="ECO:0000313" key="1">
    <source>
        <dbReference type="EMBL" id="KAJ7731305.1"/>
    </source>
</evidence>
<dbReference type="PANTHER" id="PTHR14218">
    <property type="entry name" value="PROTEASE S8 TRIPEPTIDYL PEPTIDASE I CLN2"/>
    <property type="match status" value="1"/>
</dbReference>
<dbReference type="Proteomes" id="UP001215280">
    <property type="component" value="Unassembled WGS sequence"/>
</dbReference>
<gene>
    <name evidence="1" type="ORF">DFH07DRAFT_991987</name>
</gene>
<organism evidence="1 2">
    <name type="scientific">Mycena maculata</name>
    <dbReference type="NCBI Taxonomy" id="230809"/>
    <lineage>
        <taxon>Eukaryota</taxon>
        <taxon>Fungi</taxon>
        <taxon>Dikarya</taxon>
        <taxon>Basidiomycota</taxon>
        <taxon>Agaricomycotina</taxon>
        <taxon>Agaricomycetes</taxon>
        <taxon>Agaricomycetidae</taxon>
        <taxon>Agaricales</taxon>
        <taxon>Marasmiineae</taxon>
        <taxon>Mycenaceae</taxon>
        <taxon>Mycena</taxon>
    </lineage>
</organism>
<sequence>MPRHCRITATAMRVSAAPIPTTPATQKRNALLVTAYEGEFAQKADLKEFLKLLRPDTPDTETFTLLTTDGGINTQNASEAGVEANLDTQYTTGIATEVPIQFLSVGGKNFATSLLDTTTFLDGISKPPTVHEMIEGTGVSRKFGLLNLQRMHGQLCQLVFVLGPSACEVLIEECFIAKSAMAMRPLVPASSLCLLMATVVCTEPTTLFCANNTFMLVLPGELNAIQPLALSSMGSTQGFAPEKAINFTGGGFPNIFPAAFYQTAQVPEFLKTVPANFPGTFNETRRGYPDAAVQRWNFEIVVGWG</sequence>
<dbReference type="AlphaFoldDB" id="A0AAD7I0A1"/>
<keyword evidence="2" id="KW-1185">Reference proteome</keyword>
<protein>
    <submittedName>
        <fullName evidence="1">Uncharacterized protein</fullName>
    </submittedName>
</protein>